<evidence type="ECO:0000256" key="2">
    <source>
        <dbReference type="ARBA" id="ARBA00009840"/>
    </source>
</evidence>
<evidence type="ECO:0000256" key="3">
    <source>
        <dbReference type="ARBA" id="ARBA00015065"/>
    </source>
</evidence>
<dbReference type="PANTHER" id="PTHR30563">
    <property type="entry name" value="DNA RECOMBINATION PROTEIN RMUC"/>
    <property type="match status" value="1"/>
</dbReference>
<evidence type="ECO:0000256" key="4">
    <source>
        <dbReference type="ARBA" id="ARBA00023054"/>
    </source>
</evidence>
<dbReference type="EMBL" id="AP028961">
    <property type="protein sequence ID" value="BET44810.1"/>
    <property type="molecule type" value="Genomic_DNA"/>
</dbReference>
<organism evidence="6">
    <name type="scientific">Candidatus Aschnera chinzeii</name>
    <dbReference type="NCBI Taxonomy" id="1485666"/>
    <lineage>
        <taxon>Bacteria</taxon>
        <taxon>Pseudomonadati</taxon>
        <taxon>Pseudomonadota</taxon>
        <taxon>Gammaproteobacteria</taxon>
        <taxon>Enterobacterales</taxon>
        <taxon>Enterobacteriaceae</taxon>
        <taxon>Candidatus Aschnera</taxon>
    </lineage>
</organism>
<reference evidence="6" key="2">
    <citation type="submission" date="2023-10" db="EMBL/GenBank/DDBJ databases">
        <authorList>
            <person name="Koga R."/>
            <person name="Fukatsu T."/>
        </authorList>
    </citation>
    <scope>NUCLEOTIDE SEQUENCE</scope>
    <source>
        <strain evidence="6">Kw-01</strain>
    </source>
</reference>
<keyword evidence="5" id="KW-0233">DNA recombination</keyword>
<evidence type="ECO:0000313" key="6">
    <source>
        <dbReference type="EMBL" id="BET44810.1"/>
    </source>
</evidence>
<gene>
    <name evidence="6" type="ORF">ACHINZ_4830</name>
</gene>
<name>A0AAT9G518_9ENTR</name>
<sequence length="343" mass="40305">MLIRNDDALTIKFEHLINYYFEKNEYKNNKYNHECLNTMLIPFREQLENLHKQIQNHFYLEGRERFSLIKEINKLHKLNLEMTQETINLTNALKGNNKIQGNWGETILARILETSGLRLGYEFETQVLINHDGQKYQPDVIIHLPKGKNIIIDSKISLLSYEQYYNNQNKHDEKVALKEHINSIRKHIKNLSQKKYHSLITPNSLEYILMFIAIEPAYLLALREAPEIIDEGLRHNVLLVCPSTLLIAIKTIDNLWKYENQNQNIREISERATKLYDKIRLVIEDIQNLGQHLHQAHSSYQSTIKRLTSGKGNLISQVEHLKTLGIDIKHPINIDEFKKNINI</sequence>
<evidence type="ECO:0000256" key="1">
    <source>
        <dbReference type="ARBA" id="ARBA00003416"/>
    </source>
</evidence>
<reference evidence="6" key="1">
    <citation type="journal article" date="2023" name="Front. Microbiol.">
        <title>Genome analysis of Candidatus Aschnera chinzeii, the bacterial endosymbiont of the blood-sucking bat fly Penicillidia jenynsii (Insecta: Diptera: Nycteribiidae).</title>
        <authorList>
            <person name="Koga R."/>
            <person name="Moriyama M."/>
            <person name="Nozaki T."/>
            <person name="Fukatsu T."/>
        </authorList>
    </citation>
    <scope>NUCLEOTIDE SEQUENCE</scope>
    <source>
        <strain evidence="6">Kw-01</strain>
    </source>
</reference>
<comment type="similarity">
    <text evidence="2">Belongs to the RmuC family.</text>
</comment>
<dbReference type="GO" id="GO:0006310">
    <property type="term" value="P:DNA recombination"/>
    <property type="evidence" value="ECO:0007669"/>
    <property type="project" value="UniProtKB-KW"/>
</dbReference>
<keyword evidence="4" id="KW-0175">Coiled coil</keyword>
<evidence type="ECO:0000256" key="5">
    <source>
        <dbReference type="ARBA" id="ARBA00023172"/>
    </source>
</evidence>
<accession>A0AAT9G518</accession>
<dbReference type="Pfam" id="PF02646">
    <property type="entry name" value="RmuC"/>
    <property type="match status" value="1"/>
</dbReference>
<protein>
    <recommendedName>
        <fullName evidence="3">DNA recombination protein RmuC</fullName>
    </recommendedName>
</protein>
<proteinExistence type="inferred from homology"/>
<dbReference type="PANTHER" id="PTHR30563:SF0">
    <property type="entry name" value="DNA RECOMBINATION PROTEIN RMUC"/>
    <property type="match status" value="1"/>
</dbReference>
<dbReference type="AlphaFoldDB" id="A0AAT9G518"/>
<comment type="function">
    <text evidence="1">Involved in DNA recombination.</text>
</comment>
<dbReference type="InterPro" id="IPR003798">
    <property type="entry name" value="DNA_recombination_RmuC"/>
</dbReference>